<organism evidence="2 3">
    <name type="scientific">Dreissena polymorpha</name>
    <name type="common">Zebra mussel</name>
    <name type="synonym">Mytilus polymorpha</name>
    <dbReference type="NCBI Taxonomy" id="45954"/>
    <lineage>
        <taxon>Eukaryota</taxon>
        <taxon>Metazoa</taxon>
        <taxon>Spiralia</taxon>
        <taxon>Lophotrochozoa</taxon>
        <taxon>Mollusca</taxon>
        <taxon>Bivalvia</taxon>
        <taxon>Autobranchia</taxon>
        <taxon>Heteroconchia</taxon>
        <taxon>Euheterodonta</taxon>
        <taxon>Imparidentia</taxon>
        <taxon>Neoheterodontei</taxon>
        <taxon>Myida</taxon>
        <taxon>Dreissenoidea</taxon>
        <taxon>Dreissenidae</taxon>
        <taxon>Dreissena</taxon>
    </lineage>
</organism>
<dbReference type="Proteomes" id="UP000828390">
    <property type="component" value="Unassembled WGS sequence"/>
</dbReference>
<evidence type="ECO:0000313" key="2">
    <source>
        <dbReference type="EMBL" id="KAH3708556.1"/>
    </source>
</evidence>
<proteinExistence type="predicted"/>
<evidence type="ECO:0000313" key="3">
    <source>
        <dbReference type="Proteomes" id="UP000828390"/>
    </source>
</evidence>
<protein>
    <submittedName>
        <fullName evidence="2">Uncharacterized protein</fullName>
    </submittedName>
</protein>
<name>A0A9D4BLT9_DREPO</name>
<evidence type="ECO:0000256" key="1">
    <source>
        <dbReference type="SAM" id="MobiDB-lite"/>
    </source>
</evidence>
<keyword evidence="3" id="KW-1185">Reference proteome</keyword>
<comment type="caution">
    <text evidence="2">The sequence shown here is derived from an EMBL/GenBank/DDBJ whole genome shotgun (WGS) entry which is preliminary data.</text>
</comment>
<dbReference type="EMBL" id="JAIWYP010000014">
    <property type="protein sequence ID" value="KAH3708556.1"/>
    <property type="molecule type" value="Genomic_DNA"/>
</dbReference>
<dbReference type="AlphaFoldDB" id="A0A9D4BLT9"/>
<sequence>MYFTNPRQHALNNPCFSTDGTIFELGRHMIIIHVLSKLHHDGIKNVTSRVLTMQTARPLVSIQVVRPSLFPITHSSETHPNLSIHPTIKPSYTNPRSPIHPF</sequence>
<accession>A0A9D4BLT9</accession>
<feature type="region of interest" description="Disordered" evidence="1">
    <location>
        <begin position="81"/>
        <end position="102"/>
    </location>
</feature>
<reference evidence="2" key="1">
    <citation type="journal article" date="2019" name="bioRxiv">
        <title>The Genome of the Zebra Mussel, Dreissena polymorpha: A Resource for Invasive Species Research.</title>
        <authorList>
            <person name="McCartney M.A."/>
            <person name="Auch B."/>
            <person name="Kono T."/>
            <person name="Mallez S."/>
            <person name="Zhang Y."/>
            <person name="Obille A."/>
            <person name="Becker A."/>
            <person name="Abrahante J.E."/>
            <person name="Garbe J."/>
            <person name="Badalamenti J.P."/>
            <person name="Herman A."/>
            <person name="Mangelson H."/>
            <person name="Liachko I."/>
            <person name="Sullivan S."/>
            <person name="Sone E.D."/>
            <person name="Koren S."/>
            <person name="Silverstein K.A.T."/>
            <person name="Beckman K.B."/>
            <person name="Gohl D.M."/>
        </authorList>
    </citation>
    <scope>NUCLEOTIDE SEQUENCE</scope>
    <source>
        <strain evidence="2">Duluth1</strain>
        <tissue evidence="2">Whole animal</tissue>
    </source>
</reference>
<reference evidence="2" key="2">
    <citation type="submission" date="2020-11" db="EMBL/GenBank/DDBJ databases">
        <authorList>
            <person name="McCartney M.A."/>
            <person name="Auch B."/>
            <person name="Kono T."/>
            <person name="Mallez S."/>
            <person name="Becker A."/>
            <person name="Gohl D.M."/>
            <person name="Silverstein K.A.T."/>
            <person name="Koren S."/>
            <person name="Bechman K.B."/>
            <person name="Herman A."/>
            <person name="Abrahante J.E."/>
            <person name="Garbe J."/>
        </authorList>
    </citation>
    <scope>NUCLEOTIDE SEQUENCE</scope>
    <source>
        <strain evidence="2">Duluth1</strain>
        <tissue evidence="2">Whole animal</tissue>
    </source>
</reference>
<gene>
    <name evidence="2" type="ORF">DPMN_068010</name>
</gene>